<evidence type="ECO:0000313" key="15">
    <source>
        <dbReference type="EMBL" id="SSD61271.1"/>
    </source>
</evidence>
<keyword evidence="8 14" id="KW-1133">Transmembrane helix</keyword>
<reference evidence="16" key="1">
    <citation type="submission" date="2018-06" db="EMBL/GenBank/DDBJ databases">
        <authorList>
            <person name="Guldener U."/>
        </authorList>
    </citation>
    <scope>NUCLEOTIDE SEQUENCE [LARGE SCALE GENOMIC DNA]</scope>
    <source>
        <strain evidence="16">UTAD17</strain>
    </source>
</reference>
<evidence type="ECO:0000256" key="5">
    <source>
        <dbReference type="ARBA" id="ARBA00022516"/>
    </source>
</evidence>
<feature type="transmembrane region" description="Helical" evidence="14">
    <location>
        <begin position="186"/>
        <end position="208"/>
    </location>
</feature>
<evidence type="ECO:0000313" key="16">
    <source>
        <dbReference type="Proteomes" id="UP000262825"/>
    </source>
</evidence>
<evidence type="ECO:0000256" key="1">
    <source>
        <dbReference type="ARBA" id="ARBA00004141"/>
    </source>
</evidence>
<feature type="transmembrane region" description="Helical" evidence="14">
    <location>
        <begin position="21"/>
        <end position="40"/>
    </location>
</feature>
<keyword evidence="16" id="KW-1185">Reference proteome</keyword>
<dbReference type="InterPro" id="IPR007482">
    <property type="entry name" value="Tyr_Pase-like_PTPLA"/>
</dbReference>
<comment type="function">
    <text evidence="14">Catalyzes the third of the four reactions of the long-chain fatty acids elongation cycle. This endoplasmic reticulum-bound enzymatic process, allows the addition of two carbons to the chain of long- and very long-chain fatty acids/VLCFAs per cycle. This enzyme catalyzes the dehydration of the 3-hydroxyacyl-CoA intermediate into trans-2,3-enoyl-CoA, within each cycle of fatty acid elongation. Thereby, it participates to the production of VLCFAs of different chain lengths that are involved in multiple biological processes as precursors of membrane lipids and lipid mediators.</text>
</comment>
<evidence type="ECO:0000256" key="9">
    <source>
        <dbReference type="ARBA" id="ARBA00023098"/>
    </source>
</evidence>
<evidence type="ECO:0000256" key="14">
    <source>
        <dbReference type="RuleBase" id="RU363109"/>
    </source>
</evidence>
<comment type="catalytic activity">
    <reaction evidence="13 14">
        <text>a very-long-chain (3R)-3-hydroxyacyl-CoA = a very-long-chain (2E)-enoyl-CoA + H2O</text>
        <dbReference type="Rhea" id="RHEA:45812"/>
        <dbReference type="ChEBI" id="CHEBI:15377"/>
        <dbReference type="ChEBI" id="CHEBI:83728"/>
        <dbReference type="ChEBI" id="CHEBI:85440"/>
        <dbReference type="EC" id="4.2.1.134"/>
    </reaction>
</comment>
<keyword evidence="6 14" id="KW-0812">Transmembrane</keyword>
<protein>
    <recommendedName>
        <fullName evidence="4 14">Very-long-chain (3R)-3-hydroxyacyl-CoA dehydratase</fullName>
        <ecNumber evidence="4 14">4.2.1.134</ecNumber>
    </recommendedName>
</protein>
<keyword evidence="9 14" id="KW-0443">Lipid metabolism</keyword>
<organism evidence="15 16">
    <name type="scientific">Saccharomycodes ludwigii</name>
    <dbReference type="NCBI Taxonomy" id="36035"/>
    <lineage>
        <taxon>Eukaryota</taxon>
        <taxon>Fungi</taxon>
        <taxon>Dikarya</taxon>
        <taxon>Ascomycota</taxon>
        <taxon>Saccharomycotina</taxon>
        <taxon>Saccharomycetes</taxon>
        <taxon>Saccharomycodales</taxon>
        <taxon>Saccharomycodaceae</taxon>
        <taxon>Saccharomycodes</taxon>
    </lineage>
</organism>
<evidence type="ECO:0000256" key="12">
    <source>
        <dbReference type="ARBA" id="ARBA00023239"/>
    </source>
</evidence>
<dbReference type="GO" id="GO:0030497">
    <property type="term" value="P:fatty acid elongation"/>
    <property type="evidence" value="ECO:0007669"/>
    <property type="project" value="TreeGrafter"/>
</dbReference>
<keyword evidence="5 14" id="KW-0444">Lipid biosynthesis</keyword>
<accession>A0A376B9H4</accession>
<comment type="similarity">
    <text evidence="3 14">Belongs to the very long-chain fatty acids dehydratase HACD family.</text>
</comment>
<evidence type="ECO:0000256" key="7">
    <source>
        <dbReference type="ARBA" id="ARBA00022832"/>
    </source>
</evidence>
<feature type="transmembrane region" description="Helical" evidence="14">
    <location>
        <begin position="60"/>
        <end position="78"/>
    </location>
</feature>
<dbReference type="PANTHER" id="PTHR11035:SF3">
    <property type="entry name" value="VERY-LONG-CHAIN (3R)-3-HYDROXYACYL-COA DEHYDRATASE"/>
    <property type="match status" value="1"/>
</dbReference>
<dbReference type="VEuPathDB" id="FungiDB:SCODWIG_03032"/>
<feature type="transmembrane region" description="Helical" evidence="14">
    <location>
        <begin position="114"/>
        <end position="133"/>
    </location>
</feature>
<dbReference type="Pfam" id="PF04387">
    <property type="entry name" value="PTPLA"/>
    <property type="match status" value="1"/>
</dbReference>
<dbReference type="GO" id="GO:0042761">
    <property type="term" value="P:very long-chain fatty acid biosynthetic process"/>
    <property type="evidence" value="ECO:0007669"/>
    <property type="project" value="TreeGrafter"/>
</dbReference>
<keyword evidence="14" id="KW-0256">Endoplasmic reticulum</keyword>
<feature type="transmembrane region" description="Helical" evidence="14">
    <location>
        <begin position="154"/>
        <end position="174"/>
    </location>
</feature>
<comment type="pathway">
    <text evidence="2 14">Lipid metabolism; fatty acid biosynthesis.</text>
</comment>
<dbReference type="AlphaFoldDB" id="A0A376B9H4"/>
<evidence type="ECO:0000256" key="6">
    <source>
        <dbReference type="ARBA" id="ARBA00022692"/>
    </source>
</evidence>
<evidence type="ECO:0000256" key="10">
    <source>
        <dbReference type="ARBA" id="ARBA00023136"/>
    </source>
</evidence>
<keyword evidence="12 14" id="KW-0456">Lyase</keyword>
<dbReference type="EC" id="4.2.1.134" evidence="4 14"/>
<evidence type="ECO:0000256" key="11">
    <source>
        <dbReference type="ARBA" id="ARBA00023160"/>
    </source>
</evidence>
<gene>
    <name evidence="15" type="ORF">SCODWIG_03032</name>
</gene>
<dbReference type="GO" id="GO:0102158">
    <property type="term" value="F:very-long-chain (3R)-3-hydroxyacyl-CoA dehydratase activity"/>
    <property type="evidence" value="ECO:0007669"/>
    <property type="project" value="UniProtKB-EC"/>
</dbReference>
<dbReference type="UniPathway" id="UPA00094"/>
<sequence length="231" mass="26875">MAPIKSKKTTTKKLKPIYHPLVLYNLLSGLIWGYHLYNTLFLYPKIGQPQFYFETNKSLTIIQTFAVIEILNSLFGFVRSPLTTTVAQVSSRLLIVWGIFQVLPNSPATNTNKIIYVTLSLAWSITEVVRYLYYFFNLIQPAPPFILSLLRYNLFWILYPTGVGSELLIIYYSLNEAAQNISYVYKYFLIFSMLSYIPGFPVLFIHMIHQRKKVMKQLFAKNQDGLNKKKN</sequence>
<name>A0A376B9H4_9ASCO</name>
<evidence type="ECO:0000256" key="2">
    <source>
        <dbReference type="ARBA" id="ARBA00005194"/>
    </source>
</evidence>
<evidence type="ECO:0000256" key="3">
    <source>
        <dbReference type="ARBA" id="ARBA00007811"/>
    </source>
</evidence>
<dbReference type="GO" id="GO:0005789">
    <property type="term" value="C:endoplasmic reticulum membrane"/>
    <property type="evidence" value="ECO:0007669"/>
    <property type="project" value="UniProtKB-SubCell"/>
</dbReference>
<comment type="subcellular location">
    <subcellularLocation>
        <location evidence="14">Endoplasmic reticulum membrane</location>
        <topology evidence="14">Multi-pass membrane protein</topology>
    </subcellularLocation>
    <subcellularLocation>
        <location evidence="1">Membrane</location>
        <topology evidence="1">Multi-pass membrane protein</topology>
    </subcellularLocation>
</comment>
<dbReference type="PANTHER" id="PTHR11035">
    <property type="entry name" value="VERY-LONG-CHAIN (3R)-3-HYDROXYACYL-COA DEHYDRATASE"/>
    <property type="match status" value="1"/>
</dbReference>
<dbReference type="Proteomes" id="UP000262825">
    <property type="component" value="Unassembled WGS sequence"/>
</dbReference>
<keyword evidence="11 14" id="KW-0275">Fatty acid biosynthesis</keyword>
<dbReference type="GO" id="GO:0030148">
    <property type="term" value="P:sphingolipid biosynthetic process"/>
    <property type="evidence" value="ECO:0007669"/>
    <property type="project" value="TreeGrafter"/>
</dbReference>
<evidence type="ECO:0000256" key="4">
    <source>
        <dbReference type="ARBA" id="ARBA00013122"/>
    </source>
</evidence>
<evidence type="ECO:0000256" key="8">
    <source>
        <dbReference type="ARBA" id="ARBA00022989"/>
    </source>
</evidence>
<proteinExistence type="inferred from homology"/>
<keyword evidence="7 14" id="KW-0276">Fatty acid metabolism</keyword>
<dbReference type="EMBL" id="UFAJ01000632">
    <property type="protein sequence ID" value="SSD61271.1"/>
    <property type="molecule type" value="Genomic_DNA"/>
</dbReference>
<evidence type="ECO:0000256" key="13">
    <source>
        <dbReference type="ARBA" id="ARBA00036671"/>
    </source>
</evidence>
<keyword evidence="10 14" id="KW-0472">Membrane</keyword>